<reference evidence="2" key="1">
    <citation type="journal article" date="2021" name="Proc. Natl. Acad. Sci. U.S.A.">
        <title>A Catalog of Tens of Thousands of Viruses from Human Metagenomes Reveals Hidden Associations with Chronic Diseases.</title>
        <authorList>
            <person name="Tisza M.J."/>
            <person name="Buck C.B."/>
        </authorList>
    </citation>
    <scope>NUCLEOTIDE SEQUENCE</scope>
    <source>
        <strain evidence="2">CtYA416</strain>
    </source>
</reference>
<evidence type="ECO:0000313" key="2">
    <source>
        <dbReference type="EMBL" id="DAF97894.1"/>
    </source>
</evidence>
<evidence type="ECO:0000256" key="1">
    <source>
        <dbReference type="SAM" id="MobiDB-lite"/>
    </source>
</evidence>
<dbReference type="EMBL" id="BK016136">
    <property type="protein sequence ID" value="DAF97894.1"/>
    <property type="molecule type" value="Genomic_DNA"/>
</dbReference>
<proteinExistence type="predicted"/>
<feature type="compositionally biased region" description="Low complexity" evidence="1">
    <location>
        <begin position="131"/>
        <end position="146"/>
    </location>
</feature>
<organism evidence="2">
    <name type="scientific">Myoviridae sp. ctYA416</name>
    <dbReference type="NCBI Taxonomy" id="2825125"/>
    <lineage>
        <taxon>Viruses</taxon>
        <taxon>Duplodnaviria</taxon>
        <taxon>Heunggongvirae</taxon>
        <taxon>Uroviricota</taxon>
        <taxon>Caudoviricetes</taxon>
    </lineage>
</organism>
<feature type="region of interest" description="Disordered" evidence="1">
    <location>
        <begin position="127"/>
        <end position="165"/>
    </location>
</feature>
<protein>
    <submittedName>
        <fullName evidence="2">Uncharacterized protein</fullName>
    </submittedName>
</protein>
<name>A0A8S5UU48_9CAUD</name>
<accession>A0A8S5UU48</accession>
<sequence length="165" mass="16820">MSTFNLKSKIEAILKPFAKAVGTDIKAILATIKGFDAKFDAKQDKLKQGTGVTIAEDGTISANIGDVNMNDFAKKAETQVKLVAPEDGSITVAEDGHIALAEGFVKETDLALDGLDADLLAAYKEGKGETEGTAPAAATAGGENTASPAVGEPHASETGSPVSEG</sequence>